<dbReference type="SFLD" id="SFLDG01129">
    <property type="entry name" value="C1.5:_HAD__Beta-PGM__Phosphata"/>
    <property type="match status" value="1"/>
</dbReference>
<dbReference type="AlphaFoldDB" id="A0A1V0TNQ1"/>
<dbReference type="InterPro" id="IPR036412">
    <property type="entry name" value="HAD-like_sf"/>
</dbReference>
<name>A0A1V0TNQ1_9ACTN</name>
<feature type="region of interest" description="Disordered" evidence="2">
    <location>
        <begin position="35"/>
        <end position="55"/>
    </location>
</feature>
<dbReference type="InterPro" id="IPR023198">
    <property type="entry name" value="PGP-like_dom2"/>
</dbReference>
<evidence type="ECO:0000256" key="2">
    <source>
        <dbReference type="SAM" id="MobiDB-lite"/>
    </source>
</evidence>
<evidence type="ECO:0000313" key="3">
    <source>
        <dbReference type="EMBL" id="ARF54553.1"/>
    </source>
</evidence>
<evidence type="ECO:0000256" key="1">
    <source>
        <dbReference type="ARBA" id="ARBA00022801"/>
    </source>
</evidence>
<dbReference type="Gene3D" id="3.40.50.1000">
    <property type="entry name" value="HAD superfamily/HAD-like"/>
    <property type="match status" value="1"/>
</dbReference>
<gene>
    <name evidence="3" type="ORF">B1H19_10355</name>
</gene>
<sequence length="247" mass="26856">MLIFDADDTLWENNVIFERVIEEFLDWMVLPGAEGAPERAPEGSPEGSPEGADARLDRGGVRELLDSIEAVNAVTHGYGSTVFLRSLGECLARLRGRAATAEETARIAGWAAAFEADHVELIPGVPETLAELARRHELLLLTKGERAEQERKVAASGLARHFRGVHIVAEKDVTTYEELVGAYGLVPGSTWMIGNSPKSDVLPARAAGLNAVFIPNDNTWVLEHGELDPADEKVLRLAAFGELVKHF</sequence>
<dbReference type="STRING" id="553510.B1H19_10355"/>
<dbReference type="InterPro" id="IPR023214">
    <property type="entry name" value="HAD_sf"/>
</dbReference>
<dbReference type="SUPFAM" id="SSF56784">
    <property type="entry name" value="HAD-like"/>
    <property type="match status" value="1"/>
</dbReference>
<dbReference type="Gene3D" id="1.10.150.240">
    <property type="entry name" value="Putative phosphatase, domain 2"/>
    <property type="match status" value="1"/>
</dbReference>
<reference evidence="3 4" key="1">
    <citation type="submission" date="2017-04" db="EMBL/GenBank/DDBJ databases">
        <title>Complete Genome Sequence of Streptomyces gilvosporeus F607, a Capable Producer of Natamycin.</title>
        <authorList>
            <person name="Zong G."/>
            <person name="Zhong C."/>
            <person name="Fu J."/>
            <person name="Qin R."/>
            <person name="Cao G."/>
        </authorList>
    </citation>
    <scope>NUCLEOTIDE SEQUENCE [LARGE SCALE GENOMIC DNA]</scope>
    <source>
        <strain evidence="3 4">F607</strain>
    </source>
</reference>
<dbReference type="Proteomes" id="UP000192726">
    <property type="component" value="Chromosome"/>
</dbReference>
<dbReference type="InterPro" id="IPR051540">
    <property type="entry name" value="S-2-haloacid_dehalogenase"/>
</dbReference>
<organism evidence="3 4">
    <name type="scientific">Streptomyces gilvosporeus</name>
    <dbReference type="NCBI Taxonomy" id="553510"/>
    <lineage>
        <taxon>Bacteria</taxon>
        <taxon>Bacillati</taxon>
        <taxon>Actinomycetota</taxon>
        <taxon>Actinomycetes</taxon>
        <taxon>Kitasatosporales</taxon>
        <taxon>Streptomycetaceae</taxon>
        <taxon>Streptomyces</taxon>
    </lineage>
</organism>
<proteinExistence type="predicted"/>
<dbReference type="PANTHER" id="PTHR43316:SF8">
    <property type="entry name" value="HAD FAMILY HYDROLASE"/>
    <property type="match status" value="1"/>
</dbReference>
<dbReference type="RefSeq" id="WP_083104321.1">
    <property type="nucleotide sequence ID" value="NZ_CP020569.1"/>
</dbReference>
<keyword evidence="1 3" id="KW-0378">Hydrolase</keyword>
<dbReference type="PANTHER" id="PTHR43316">
    <property type="entry name" value="HYDROLASE, HALOACID DELAHOGENASE-RELATED"/>
    <property type="match status" value="1"/>
</dbReference>
<dbReference type="EMBL" id="CP020569">
    <property type="protein sequence ID" value="ARF54553.1"/>
    <property type="molecule type" value="Genomic_DNA"/>
</dbReference>
<accession>A0A1V0TNQ1</accession>
<protein>
    <submittedName>
        <fullName evidence="3">Hydrolase</fullName>
    </submittedName>
</protein>
<dbReference type="OrthoDB" id="3680851at2"/>
<dbReference type="SFLD" id="SFLDS00003">
    <property type="entry name" value="Haloacid_Dehalogenase"/>
    <property type="match status" value="1"/>
</dbReference>
<keyword evidence="4" id="KW-1185">Reference proteome</keyword>
<dbReference type="GO" id="GO:0016787">
    <property type="term" value="F:hydrolase activity"/>
    <property type="evidence" value="ECO:0007669"/>
    <property type="project" value="UniProtKB-KW"/>
</dbReference>
<dbReference type="Pfam" id="PF00702">
    <property type="entry name" value="Hydrolase"/>
    <property type="match status" value="1"/>
</dbReference>
<dbReference type="KEGG" id="sgv:B1H19_10355"/>
<evidence type="ECO:0000313" key="4">
    <source>
        <dbReference type="Proteomes" id="UP000192726"/>
    </source>
</evidence>